<dbReference type="PRINTS" id="PR00377">
    <property type="entry name" value="IMPHPHTASES"/>
</dbReference>
<dbReference type="SUPFAM" id="SSF56655">
    <property type="entry name" value="Carbohydrate phosphatase"/>
    <property type="match status" value="1"/>
</dbReference>
<dbReference type="EMBL" id="UINC01072307">
    <property type="protein sequence ID" value="SVC07845.1"/>
    <property type="molecule type" value="Genomic_DNA"/>
</dbReference>
<proteinExistence type="predicted"/>
<accession>A0A382J8F1</accession>
<sequence length="153" mass="16264">MWEGNRPLLGVVLEIAGNRLYSGIVGVGAWCDEIPIELSRAACPAPVQAILCTGLPAELDHSPEKIGVLIDAFRSFGKTRMLGSAALMLCYVASGKCDSYWECQIALWDVAAALAIVQSAGGEIRIGSISDRCRLDVEAASSKNLLVSELNGR</sequence>
<keyword evidence="2" id="KW-0460">Magnesium</keyword>
<evidence type="ECO:0008006" key="4">
    <source>
        <dbReference type="Google" id="ProtNLM"/>
    </source>
</evidence>
<keyword evidence="1" id="KW-0479">Metal-binding</keyword>
<dbReference type="GO" id="GO:0006020">
    <property type="term" value="P:inositol metabolic process"/>
    <property type="evidence" value="ECO:0007669"/>
    <property type="project" value="TreeGrafter"/>
</dbReference>
<name>A0A382J8F1_9ZZZZ</name>
<organism evidence="3">
    <name type="scientific">marine metagenome</name>
    <dbReference type="NCBI Taxonomy" id="408172"/>
    <lineage>
        <taxon>unclassified sequences</taxon>
        <taxon>metagenomes</taxon>
        <taxon>ecological metagenomes</taxon>
    </lineage>
</organism>
<gene>
    <name evidence="3" type="ORF">METZ01_LOCUS260699</name>
</gene>
<evidence type="ECO:0000313" key="3">
    <source>
        <dbReference type="EMBL" id="SVC07845.1"/>
    </source>
</evidence>
<dbReference type="Gene3D" id="3.40.190.80">
    <property type="match status" value="1"/>
</dbReference>
<protein>
    <recommendedName>
        <fullName evidence="4">Inositol monophosphatase</fullName>
    </recommendedName>
</protein>
<dbReference type="InterPro" id="IPR020550">
    <property type="entry name" value="Inositol_monophosphatase_CS"/>
</dbReference>
<evidence type="ECO:0000256" key="2">
    <source>
        <dbReference type="ARBA" id="ARBA00022842"/>
    </source>
</evidence>
<evidence type="ECO:0000256" key="1">
    <source>
        <dbReference type="ARBA" id="ARBA00022723"/>
    </source>
</evidence>
<dbReference type="Pfam" id="PF00459">
    <property type="entry name" value="Inositol_P"/>
    <property type="match status" value="1"/>
</dbReference>
<dbReference type="PANTHER" id="PTHR20854">
    <property type="entry name" value="INOSITOL MONOPHOSPHATASE"/>
    <property type="match status" value="1"/>
</dbReference>
<dbReference type="AlphaFoldDB" id="A0A382J8F1"/>
<dbReference type="GO" id="GO:0046854">
    <property type="term" value="P:phosphatidylinositol phosphate biosynthetic process"/>
    <property type="evidence" value="ECO:0007669"/>
    <property type="project" value="InterPro"/>
</dbReference>
<dbReference type="GO" id="GO:0046872">
    <property type="term" value="F:metal ion binding"/>
    <property type="evidence" value="ECO:0007669"/>
    <property type="project" value="UniProtKB-KW"/>
</dbReference>
<reference evidence="3" key="1">
    <citation type="submission" date="2018-05" db="EMBL/GenBank/DDBJ databases">
        <authorList>
            <person name="Lanie J.A."/>
            <person name="Ng W.-L."/>
            <person name="Kazmierczak K.M."/>
            <person name="Andrzejewski T.M."/>
            <person name="Davidsen T.M."/>
            <person name="Wayne K.J."/>
            <person name="Tettelin H."/>
            <person name="Glass J.I."/>
            <person name="Rusch D."/>
            <person name="Podicherti R."/>
            <person name="Tsui H.-C.T."/>
            <person name="Winkler M.E."/>
        </authorList>
    </citation>
    <scope>NUCLEOTIDE SEQUENCE</scope>
</reference>
<dbReference type="PANTHER" id="PTHR20854:SF4">
    <property type="entry name" value="INOSITOL-1-MONOPHOSPHATASE-RELATED"/>
    <property type="match status" value="1"/>
</dbReference>
<dbReference type="GO" id="GO:0008934">
    <property type="term" value="F:inositol monophosphate 1-phosphatase activity"/>
    <property type="evidence" value="ECO:0007669"/>
    <property type="project" value="TreeGrafter"/>
</dbReference>
<dbReference type="GO" id="GO:0007165">
    <property type="term" value="P:signal transduction"/>
    <property type="evidence" value="ECO:0007669"/>
    <property type="project" value="TreeGrafter"/>
</dbReference>
<dbReference type="InterPro" id="IPR000760">
    <property type="entry name" value="Inositol_monophosphatase-like"/>
</dbReference>
<dbReference type="PROSITE" id="PS00630">
    <property type="entry name" value="IMP_2"/>
    <property type="match status" value="1"/>
</dbReference>